<evidence type="ECO:0000256" key="1">
    <source>
        <dbReference type="SAM" id="MobiDB-lite"/>
    </source>
</evidence>
<proteinExistence type="predicted"/>
<sequence>MSILVGLGNTCVVHGIRRRTRLACANEMQTAWSCDTQSAREQARAHDAPPFMRRSYLCNNEERRRPPRITAPLPRHSNDSCSSTVMLEKEAAEHQRVRISHPGRRAGPGRHYGRRVSRDDSRPP</sequence>
<feature type="region of interest" description="Disordered" evidence="1">
    <location>
        <begin position="63"/>
        <end position="124"/>
    </location>
</feature>
<feature type="compositionally biased region" description="Basic residues" evidence="1">
    <location>
        <begin position="97"/>
        <end position="115"/>
    </location>
</feature>
<accession>A0A2W1BG57</accession>
<keyword evidence="3" id="KW-1185">Reference proteome</keyword>
<organism evidence="2 3">
    <name type="scientific">Helicoverpa armigera</name>
    <name type="common">Cotton bollworm</name>
    <name type="synonym">Heliothis armigera</name>
    <dbReference type="NCBI Taxonomy" id="29058"/>
    <lineage>
        <taxon>Eukaryota</taxon>
        <taxon>Metazoa</taxon>
        <taxon>Ecdysozoa</taxon>
        <taxon>Arthropoda</taxon>
        <taxon>Hexapoda</taxon>
        <taxon>Insecta</taxon>
        <taxon>Pterygota</taxon>
        <taxon>Neoptera</taxon>
        <taxon>Endopterygota</taxon>
        <taxon>Lepidoptera</taxon>
        <taxon>Glossata</taxon>
        <taxon>Ditrysia</taxon>
        <taxon>Noctuoidea</taxon>
        <taxon>Noctuidae</taxon>
        <taxon>Heliothinae</taxon>
        <taxon>Helicoverpa</taxon>
    </lineage>
</organism>
<dbReference type="Proteomes" id="UP000249218">
    <property type="component" value="Unassembled WGS sequence"/>
</dbReference>
<dbReference type="EMBL" id="KZ150258">
    <property type="protein sequence ID" value="PZC71770.1"/>
    <property type="molecule type" value="Genomic_DNA"/>
</dbReference>
<gene>
    <name evidence="2" type="primary">HaOG212533</name>
    <name evidence="2" type="ORF">B5X24_HaOG212533</name>
</gene>
<feature type="compositionally biased region" description="Basic and acidic residues" evidence="1">
    <location>
        <begin position="87"/>
        <end position="96"/>
    </location>
</feature>
<protein>
    <submittedName>
        <fullName evidence="2">Uncharacterized protein</fullName>
    </submittedName>
</protein>
<evidence type="ECO:0000313" key="2">
    <source>
        <dbReference type="EMBL" id="PZC71770.1"/>
    </source>
</evidence>
<name>A0A2W1BG57_HELAM</name>
<dbReference type="AlphaFoldDB" id="A0A2W1BG57"/>
<evidence type="ECO:0000313" key="3">
    <source>
        <dbReference type="Proteomes" id="UP000249218"/>
    </source>
</evidence>
<reference evidence="2 3" key="1">
    <citation type="journal article" date="2017" name="BMC Biol.">
        <title>Genomic innovations, transcriptional plasticity and gene loss underlying the evolution and divergence of two highly polyphagous and invasive Helicoverpa pest species.</title>
        <authorList>
            <person name="Pearce S.L."/>
            <person name="Clarke D.F."/>
            <person name="East P.D."/>
            <person name="Elfekih S."/>
            <person name="Gordon K.H."/>
            <person name="Jermiin L.S."/>
            <person name="McGaughran A."/>
            <person name="Oakeshott J.G."/>
            <person name="Papanikolaou A."/>
            <person name="Perera O.P."/>
            <person name="Rane R.V."/>
            <person name="Richards S."/>
            <person name="Tay W.T."/>
            <person name="Walsh T.K."/>
            <person name="Anderson A."/>
            <person name="Anderson C.J."/>
            <person name="Asgari S."/>
            <person name="Board P.G."/>
            <person name="Bretschneider A."/>
            <person name="Campbell P.M."/>
            <person name="Chertemps T."/>
            <person name="Christeller J.T."/>
            <person name="Coppin C.W."/>
            <person name="Downes S.J."/>
            <person name="Duan G."/>
            <person name="Farnsworth C.A."/>
            <person name="Good R.T."/>
            <person name="Han L.B."/>
            <person name="Han Y.C."/>
            <person name="Hatje K."/>
            <person name="Horne I."/>
            <person name="Huang Y.P."/>
            <person name="Hughes D.S."/>
            <person name="Jacquin-Joly E."/>
            <person name="James W."/>
            <person name="Jhangiani S."/>
            <person name="Kollmar M."/>
            <person name="Kuwar S.S."/>
            <person name="Li S."/>
            <person name="Liu N.Y."/>
            <person name="Maibeche M.T."/>
            <person name="Miller J.R."/>
            <person name="Montagne N."/>
            <person name="Perry T."/>
            <person name="Qu J."/>
            <person name="Song S.V."/>
            <person name="Sutton G.G."/>
            <person name="Vogel H."/>
            <person name="Walenz B.P."/>
            <person name="Xu W."/>
            <person name="Zhang H.J."/>
            <person name="Zou Z."/>
            <person name="Batterham P."/>
            <person name="Edwards O.R."/>
            <person name="Feyereisen R."/>
            <person name="Gibbs R.A."/>
            <person name="Heckel D.G."/>
            <person name="McGrath A."/>
            <person name="Robin C."/>
            <person name="Scherer S.E."/>
            <person name="Worley K.C."/>
            <person name="Wu Y.D."/>
        </authorList>
    </citation>
    <scope>NUCLEOTIDE SEQUENCE [LARGE SCALE GENOMIC DNA]</scope>
    <source>
        <strain evidence="2">Harm_GR_Male_#8</strain>
        <tissue evidence="2">Whole organism</tissue>
    </source>
</reference>